<dbReference type="PANTHER" id="PTHR48081:SF6">
    <property type="entry name" value="PEPTIDASE S9 PROLYL OLIGOPEPTIDASE CATALYTIC DOMAIN-CONTAINING PROTEIN"/>
    <property type="match status" value="1"/>
</dbReference>
<sequence>MSQTPPGFVPPKRLAIQPEPDAIPLYSGAAPGSESWKQKEVWTGMGNQVWIRNVTKPTLTPFLPKPGTATGAAVLVVPGGGFRFVSASSEGWGVARWLADNGVAAFVLKYRTMETPDSEADFMGSMSKLFAPRGSADVVPPDMNAATNVAAADAQVALRMIRANAGKWGVDTGRVGMIGFSAGAMTTIRTTLLDAPDARPDFVAPIYGSMQAITPPKSPQPMFVALASDDPLFNKEGFGLVESWQKAGGAVELHYYANGGHGFGSQTQGTTSDLWFNQFMTWMKAKGLLKAKP</sequence>
<dbReference type="EMBL" id="JBBHJY010000003">
    <property type="protein sequence ID" value="MEJ6009844.1"/>
    <property type="molecule type" value="Genomic_DNA"/>
</dbReference>
<dbReference type="Gene3D" id="3.40.50.1820">
    <property type="entry name" value="alpha/beta hydrolase"/>
    <property type="match status" value="1"/>
</dbReference>
<dbReference type="Proteomes" id="UP001379235">
    <property type="component" value="Unassembled WGS sequence"/>
</dbReference>
<evidence type="ECO:0000313" key="3">
    <source>
        <dbReference type="EMBL" id="MEJ6009844.1"/>
    </source>
</evidence>
<reference evidence="3 4" key="1">
    <citation type="submission" date="2024-03" db="EMBL/GenBank/DDBJ databases">
        <authorList>
            <person name="Jo J.-H."/>
        </authorList>
    </citation>
    <scope>NUCLEOTIDE SEQUENCE [LARGE SCALE GENOMIC DNA]</scope>
    <source>
        <strain evidence="3 4">AS3R-12</strain>
    </source>
</reference>
<accession>A0ABU8S7A8</accession>
<keyword evidence="1 3" id="KW-0378">Hydrolase</keyword>
<dbReference type="RefSeq" id="WP_339966152.1">
    <property type="nucleotide sequence ID" value="NZ_JBBHJY010000003.1"/>
</dbReference>
<dbReference type="GO" id="GO:0016787">
    <property type="term" value="F:hydrolase activity"/>
    <property type="evidence" value="ECO:0007669"/>
    <property type="project" value="UniProtKB-KW"/>
</dbReference>
<dbReference type="InterPro" id="IPR050300">
    <property type="entry name" value="GDXG_lipolytic_enzyme"/>
</dbReference>
<dbReference type="PANTHER" id="PTHR48081">
    <property type="entry name" value="AB HYDROLASE SUPERFAMILY PROTEIN C4A8.06C"/>
    <property type="match status" value="1"/>
</dbReference>
<protein>
    <submittedName>
        <fullName evidence="3">Dienelactone hydrolase family protein</fullName>
    </submittedName>
</protein>
<dbReference type="SUPFAM" id="SSF53474">
    <property type="entry name" value="alpha/beta-Hydrolases"/>
    <property type="match status" value="1"/>
</dbReference>
<comment type="caution">
    <text evidence="3">The sequence shown here is derived from an EMBL/GenBank/DDBJ whole genome shotgun (WGS) entry which is preliminary data.</text>
</comment>
<name>A0ABU8S7A8_9SPHN</name>
<feature type="domain" description="Dienelactone hydrolase" evidence="2">
    <location>
        <begin position="94"/>
        <end position="269"/>
    </location>
</feature>
<dbReference type="InterPro" id="IPR002925">
    <property type="entry name" value="Dienelactn_hydro"/>
</dbReference>
<organism evidence="3 4">
    <name type="scientific">Novosphingobium aquae</name>
    <dbReference type="NCBI Taxonomy" id="3133435"/>
    <lineage>
        <taxon>Bacteria</taxon>
        <taxon>Pseudomonadati</taxon>
        <taxon>Pseudomonadota</taxon>
        <taxon>Alphaproteobacteria</taxon>
        <taxon>Sphingomonadales</taxon>
        <taxon>Sphingomonadaceae</taxon>
        <taxon>Novosphingobium</taxon>
    </lineage>
</organism>
<evidence type="ECO:0000259" key="2">
    <source>
        <dbReference type="Pfam" id="PF01738"/>
    </source>
</evidence>
<gene>
    <name evidence="3" type="ORF">WG900_07920</name>
</gene>
<proteinExistence type="predicted"/>
<dbReference type="InterPro" id="IPR029058">
    <property type="entry name" value="AB_hydrolase_fold"/>
</dbReference>
<dbReference type="Pfam" id="PF01738">
    <property type="entry name" value="DLH"/>
    <property type="match status" value="1"/>
</dbReference>
<evidence type="ECO:0000256" key="1">
    <source>
        <dbReference type="ARBA" id="ARBA00022801"/>
    </source>
</evidence>
<keyword evidence="4" id="KW-1185">Reference proteome</keyword>
<evidence type="ECO:0000313" key="4">
    <source>
        <dbReference type="Proteomes" id="UP001379235"/>
    </source>
</evidence>